<reference evidence="2 3" key="1">
    <citation type="submission" date="2022-05" db="EMBL/GenBank/DDBJ databases">
        <title>Flavobacterium sp., isolated from activated sludge.</title>
        <authorList>
            <person name="Ran Q."/>
        </authorList>
    </citation>
    <scope>NUCLEOTIDE SEQUENCE [LARGE SCALE GENOMIC DNA]</scope>
    <source>
        <strain evidence="2 3">HXWNR69</strain>
    </source>
</reference>
<sequence>MKKFTIEFKWAIISVIIFLAWMTLEKQLGFHNEKIKWQMVFTLLYIFPSFLLYYLALRDKKKNYYKNNMNWRQGFISSIVISFIIAVFSPITQFITHEFISPQYFERLISLSVESKRMTLEQAQSYFNLTAYIWQNISSGISIGVVFGAIVAYMIKTKTAS</sequence>
<dbReference type="Proteomes" id="UP001203342">
    <property type="component" value="Unassembled WGS sequence"/>
</dbReference>
<feature type="transmembrane region" description="Helical" evidence="1">
    <location>
        <begin position="7"/>
        <end position="24"/>
    </location>
</feature>
<organism evidence="2 3">
    <name type="scientific">Flavobacterium fragile</name>
    <dbReference type="NCBI Taxonomy" id="2949085"/>
    <lineage>
        <taxon>Bacteria</taxon>
        <taxon>Pseudomonadati</taxon>
        <taxon>Bacteroidota</taxon>
        <taxon>Flavobacteriia</taxon>
        <taxon>Flavobacteriales</taxon>
        <taxon>Flavobacteriaceae</taxon>
        <taxon>Flavobacterium</taxon>
    </lineage>
</organism>
<keyword evidence="3" id="KW-1185">Reference proteome</keyword>
<keyword evidence="1" id="KW-0812">Transmembrane</keyword>
<protein>
    <submittedName>
        <fullName evidence="2">DUF4199 domain-containing protein</fullName>
    </submittedName>
</protein>
<accession>A0ABT0TGD2</accession>
<name>A0ABT0TGD2_9FLAO</name>
<comment type="caution">
    <text evidence="2">The sequence shown here is derived from an EMBL/GenBank/DDBJ whole genome shotgun (WGS) entry which is preliminary data.</text>
</comment>
<gene>
    <name evidence="2" type="ORF">NAT47_06435</name>
</gene>
<evidence type="ECO:0000313" key="3">
    <source>
        <dbReference type="Proteomes" id="UP001203342"/>
    </source>
</evidence>
<proteinExistence type="predicted"/>
<keyword evidence="1" id="KW-1133">Transmembrane helix</keyword>
<evidence type="ECO:0000313" key="2">
    <source>
        <dbReference type="EMBL" id="MCL9770047.1"/>
    </source>
</evidence>
<dbReference type="RefSeq" id="WP_250581522.1">
    <property type="nucleotide sequence ID" value="NZ_JAMLJN010000004.1"/>
</dbReference>
<feature type="transmembrane region" description="Helical" evidence="1">
    <location>
        <begin position="133"/>
        <end position="155"/>
    </location>
</feature>
<evidence type="ECO:0000256" key="1">
    <source>
        <dbReference type="SAM" id="Phobius"/>
    </source>
</evidence>
<feature type="transmembrane region" description="Helical" evidence="1">
    <location>
        <begin position="36"/>
        <end position="55"/>
    </location>
</feature>
<dbReference type="InterPro" id="IPR025250">
    <property type="entry name" value="DUF4199"/>
</dbReference>
<dbReference type="EMBL" id="JAMLJN010000004">
    <property type="protein sequence ID" value="MCL9770047.1"/>
    <property type="molecule type" value="Genomic_DNA"/>
</dbReference>
<keyword evidence="1" id="KW-0472">Membrane</keyword>
<dbReference type="Pfam" id="PF13858">
    <property type="entry name" value="DUF4199"/>
    <property type="match status" value="1"/>
</dbReference>
<feature type="transmembrane region" description="Helical" evidence="1">
    <location>
        <begin position="75"/>
        <end position="95"/>
    </location>
</feature>